<dbReference type="Proteomes" id="UP000217465">
    <property type="component" value="Unassembled WGS sequence"/>
</dbReference>
<protein>
    <submittedName>
        <fullName evidence="2">Acetyltransferase (GNAT) family protein</fullName>
    </submittedName>
</protein>
<gene>
    <name evidence="2" type="ORF">A9Y57_01208</name>
</gene>
<comment type="caution">
    <text evidence="2">The sequence shown here is derived from an EMBL/GenBank/DDBJ whole genome shotgun (WGS) entry which is preliminary data.</text>
</comment>
<dbReference type="InterPro" id="IPR000182">
    <property type="entry name" value="GNAT_dom"/>
</dbReference>
<proteinExistence type="predicted"/>
<dbReference type="RefSeq" id="WP_096633593.1">
    <property type="nucleotide sequence ID" value="NZ_CBCPIC010000012.1"/>
</dbReference>
<keyword evidence="2" id="KW-0808">Transferase</keyword>
<feature type="domain" description="N-acetyltransferase" evidence="1">
    <location>
        <begin position="115"/>
        <end position="252"/>
    </location>
</feature>
<evidence type="ECO:0000313" key="2">
    <source>
        <dbReference type="EMBL" id="PCH12489.1"/>
    </source>
</evidence>
<dbReference type="CDD" id="cd04301">
    <property type="entry name" value="NAT_SF"/>
    <property type="match status" value="1"/>
</dbReference>
<dbReference type="SUPFAM" id="SSF55729">
    <property type="entry name" value="Acyl-CoA N-acyltransferases (Nat)"/>
    <property type="match status" value="1"/>
</dbReference>
<dbReference type="EMBL" id="NSGR01000008">
    <property type="protein sequence ID" value="PCH12489.1"/>
    <property type="molecule type" value="Genomic_DNA"/>
</dbReference>
<dbReference type="Gene3D" id="3.40.630.30">
    <property type="match status" value="1"/>
</dbReference>
<dbReference type="Pfam" id="PF18467">
    <property type="entry name" value="DUF5613"/>
    <property type="match status" value="1"/>
</dbReference>
<dbReference type="AlphaFoldDB" id="A0A854WDV2"/>
<reference evidence="2 3" key="1">
    <citation type="submission" date="2016-06" db="EMBL/GenBank/DDBJ databases">
        <authorList>
            <person name="Haines A.N."/>
            <person name="Council K.R."/>
        </authorList>
    </citation>
    <scope>NUCLEOTIDE SEQUENCE [LARGE SCALE GENOMIC DNA]</scope>
    <source>
        <strain evidence="2 3">SP158-29</strain>
    </source>
</reference>
<name>A0A854WDV2_9STRE</name>
<dbReference type="InterPro" id="IPR040549">
    <property type="entry name" value="DUF5613"/>
</dbReference>
<dbReference type="Pfam" id="PF13508">
    <property type="entry name" value="Acetyltransf_7"/>
    <property type="match status" value="1"/>
</dbReference>
<organism evidence="2 3">
    <name type="scientific">Streptococcus parauberis</name>
    <dbReference type="NCBI Taxonomy" id="1348"/>
    <lineage>
        <taxon>Bacteria</taxon>
        <taxon>Bacillati</taxon>
        <taxon>Bacillota</taxon>
        <taxon>Bacilli</taxon>
        <taxon>Lactobacillales</taxon>
        <taxon>Streptococcaceae</taxon>
        <taxon>Streptococcus</taxon>
    </lineage>
</organism>
<dbReference type="PROSITE" id="PS51186">
    <property type="entry name" value="GNAT"/>
    <property type="match status" value="1"/>
</dbReference>
<accession>A0A854WDV2</accession>
<sequence>MGYKELLNTNKMPYLDTDRFTHMKDDILSERYYSNYIDYKLVPNIEELAKDIDYIKEEQINYPHKYIMFNFPENYYPDLEIKEYLEKEGFKFSRHIVFTNQFSNLKLSQKDIGSITIEELHASDFSDYLDLKYQQSLVYGEDFAKQMLVYNRMHLPEKGSRIYVAKDGEKLVGDVTAWEYGEYIEIDDFSLIEDYRGKGIGSALQRTAAQYFKKLILVSEEENRDMYEHQGYQEAAYYWNALKSDNPSFSEN</sequence>
<dbReference type="InterPro" id="IPR016181">
    <property type="entry name" value="Acyl_CoA_acyltransferase"/>
</dbReference>
<dbReference type="GO" id="GO:0016747">
    <property type="term" value="F:acyltransferase activity, transferring groups other than amino-acyl groups"/>
    <property type="evidence" value="ECO:0007669"/>
    <property type="project" value="InterPro"/>
</dbReference>
<evidence type="ECO:0000259" key="1">
    <source>
        <dbReference type="PROSITE" id="PS51186"/>
    </source>
</evidence>
<evidence type="ECO:0000313" key="3">
    <source>
        <dbReference type="Proteomes" id="UP000217465"/>
    </source>
</evidence>